<organism evidence="1 2">
    <name type="scientific">Ogataea philodendri</name>
    <dbReference type="NCBI Taxonomy" id="1378263"/>
    <lineage>
        <taxon>Eukaryota</taxon>
        <taxon>Fungi</taxon>
        <taxon>Dikarya</taxon>
        <taxon>Ascomycota</taxon>
        <taxon>Saccharomycotina</taxon>
        <taxon>Pichiomycetes</taxon>
        <taxon>Pichiales</taxon>
        <taxon>Pichiaceae</taxon>
        <taxon>Ogataea</taxon>
    </lineage>
</organism>
<proteinExistence type="predicted"/>
<reference evidence="1" key="2">
    <citation type="submission" date="2021-01" db="EMBL/GenBank/DDBJ databases">
        <authorList>
            <person name="Schikora-Tamarit M.A."/>
        </authorList>
    </citation>
    <scope>NUCLEOTIDE SEQUENCE</scope>
    <source>
        <strain evidence="1">CBS6075</strain>
    </source>
</reference>
<sequence>MRHWCSKLVRARQGGCGGAAEYKDGGAIFLDSWTAAAEAAGKEHRKHAVRLWKLENPQDGQFQSPGRGLFLDEGNGAKISCALSRIEADDGWTSMILSLKTLPVIAKESRASSWEENTTNPVHVDFELEDCDPTLLLRLLALVTDPARLLFWVSETGDLIDQKAMGLPPYWVNHVSRLLCVVSSGSFRSNRTSSPARRGIAKLNDWPYDSFTGWISATSIPKEVQICVKFKPRYCSGSKEMYCWFLMYSFFRSKCLERSRYAGS</sequence>
<evidence type="ECO:0000313" key="1">
    <source>
        <dbReference type="EMBL" id="KAH3670946.1"/>
    </source>
</evidence>
<dbReference type="EMBL" id="JAEUBE010000084">
    <property type="protein sequence ID" value="KAH3670946.1"/>
    <property type="molecule type" value="Genomic_DNA"/>
</dbReference>
<keyword evidence="2" id="KW-1185">Reference proteome</keyword>
<dbReference type="RefSeq" id="XP_046064314.1">
    <property type="nucleotide sequence ID" value="XM_046207883.1"/>
</dbReference>
<evidence type="ECO:0000313" key="2">
    <source>
        <dbReference type="Proteomes" id="UP000769157"/>
    </source>
</evidence>
<dbReference type="AlphaFoldDB" id="A0A9P8PFG5"/>
<dbReference type="GeneID" id="70232625"/>
<dbReference type="Proteomes" id="UP000769157">
    <property type="component" value="Unassembled WGS sequence"/>
</dbReference>
<gene>
    <name evidence="1" type="ORF">OGAPHI_000657</name>
</gene>
<accession>A0A9P8PFG5</accession>
<protein>
    <submittedName>
        <fullName evidence="1">Uncharacterized protein</fullName>
    </submittedName>
</protein>
<name>A0A9P8PFG5_9ASCO</name>
<reference evidence="1" key="1">
    <citation type="journal article" date="2021" name="Open Biol.">
        <title>Shared evolutionary footprints suggest mitochondrial oxidative damage underlies multiple complex I losses in fungi.</title>
        <authorList>
            <person name="Schikora-Tamarit M.A."/>
            <person name="Marcet-Houben M."/>
            <person name="Nosek J."/>
            <person name="Gabaldon T."/>
        </authorList>
    </citation>
    <scope>NUCLEOTIDE SEQUENCE</scope>
    <source>
        <strain evidence="1">CBS6075</strain>
    </source>
</reference>
<comment type="caution">
    <text evidence="1">The sequence shown here is derived from an EMBL/GenBank/DDBJ whole genome shotgun (WGS) entry which is preliminary data.</text>
</comment>